<name>A0ABS4IL02_9BACI</name>
<evidence type="ECO:0000313" key="3">
    <source>
        <dbReference type="Proteomes" id="UP001519345"/>
    </source>
</evidence>
<protein>
    <submittedName>
        <fullName evidence="2">Phage protein (TIGR01671 family)</fullName>
    </submittedName>
</protein>
<dbReference type="InterPro" id="IPR019096">
    <property type="entry name" value="YopX_protein"/>
</dbReference>
<dbReference type="EMBL" id="JAGGKX010000029">
    <property type="protein sequence ID" value="MBP1971611.1"/>
    <property type="molecule type" value="Genomic_DNA"/>
</dbReference>
<gene>
    <name evidence="2" type="ORF">J2Z83_003762</name>
</gene>
<proteinExistence type="predicted"/>
<dbReference type="Pfam" id="PF09643">
    <property type="entry name" value="YopX"/>
    <property type="match status" value="1"/>
</dbReference>
<dbReference type="SUPFAM" id="SSF159006">
    <property type="entry name" value="YopX-like"/>
    <property type="match status" value="1"/>
</dbReference>
<evidence type="ECO:0000313" key="2">
    <source>
        <dbReference type="EMBL" id="MBP1971611.1"/>
    </source>
</evidence>
<accession>A0ABS4IL02</accession>
<evidence type="ECO:0000259" key="1">
    <source>
        <dbReference type="Pfam" id="PF09643"/>
    </source>
</evidence>
<sequence length="149" mass="17294">MRKIKFRAWDKATKNGWIPKPIKQMIYFNVYCPPEYLGVTYDEEGTWKRRFEIMQYTGLKDQVGEAIYEGDILYRTVIISLIGSDMPKRTVGEYLEVVFRDDYAGFFIGETPLHGYVGATVDIHTKCKCTDVEVIGNIYENPELLEDNT</sequence>
<dbReference type="RefSeq" id="WP_209464632.1">
    <property type="nucleotide sequence ID" value="NZ_CP110224.1"/>
</dbReference>
<comment type="caution">
    <text evidence="2">The sequence shown here is derived from an EMBL/GenBank/DDBJ whole genome shotgun (WGS) entry which is preliminary data.</text>
</comment>
<dbReference type="Gene3D" id="2.30.30.290">
    <property type="entry name" value="YopX-like domains"/>
    <property type="match status" value="1"/>
</dbReference>
<feature type="domain" description="YopX protein" evidence="1">
    <location>
        <begin position="5"/>
        <end position="146"/>
    </location>
</feature>
<keyword evidence="3" id="KW-1185">Reference proteome</keyword>
<organism evidence="2 3">
    <name type="scientific">Virgibacillus natechei</name>
    <dbReference type="NCBI Taxonomy" id="1216297"/>
    <lineage>
        <taxon>Bacteria</taxon>
        <taxon>Bacillati</taxon>
        <taxon>Bacillota</taxon>
        <taxon>Bacilli</taxon>
        <taxon>Bacillales</taxon>
        <taxon>Bacillaceae</taxon>
        <taxon>Virgibacillus</taxon>
    </lineage>
</organism>
<dbReference type="Proteomes" id="UP001519345">
    <property type="component" value="Unassembled WGS sequence"/>
</dbReference>
<dbReference type="InterPro" id="IPR023385">
    <property type="entry name" value="YopX-like_C"/>
</dbReference>
<reference evidence="2 3" key="1">
    <citation type="submission" date="2021-03" db="EMBL/GenBank/DDBJ databases">
        <title>Genomic Encyclopedia of Type Strains, Phase IV (KMG-IV): sequencing the most valuable type-strain genomes for metagenomic binning, comparative biology and taxonomic classification.</title>
        <authorList>
            <person name="Goeker M."/>
        </authorList>
    </citation>
    <scope>NUCLEOTIDE SEQUENCE [LARGE SCALE GENOMIC DNA]</scope>
    <source>
        <strain evidence="2 3">DSM 25609</strain>
    </source>
</reference>